<protein>
    <submittedName>
        <fullName evidence="4">Periplasmic protein TonB</fullName>
    </submittedName>
</protein>
<dbReference type="EMBL" id="AQPH01000035">
    <property type="protein sequence ID" value="EPY01600.1"/>
    <property type="molecule type" value="Genomic_DNA"/>
</dbReference>
<feature type="region of interest" description="Disordered" evidence="1">
    <location>
        <begin position="172"/>
        <end position="219"/>
    </location>
</feature>
<dbReference type="GO" id="GO:0042834">
    <property type="term" value="F:peptidoglycan binding"/>
    <property type="evidence" value="ECO:0007669"/>
    <property type="project" value="InterPro"/>
</dbReference>
<dbReference type="Proteomes" id="UP000015350">
    <property type="component" value="Unassembled WGS sequence"/>
</dbReference>
<sequence>MALRPSDDYDRDILDIIPERYDADADSHEARAGHRLRGIVTIVAAVVAVGVIVAVGLHFVGGRKGAGDGVPVIKAEDRPFKVRPDDRGGMQVPNQDKLVYERMESGADADGRVERLLPPPESPKAPPRPSATPTETLTLPPAPAPAAIPQAVAPSAPASAPAVMTAPVPVPVPPASSSAPASSALAPPPPVSSYQPVQTRTAATASTAPASAPAAKVAPPPAAAKPQVITPAQVANVAPVAPSAPVRRSGGGDFVVQLGAVRAADQADKEWSRIQKAYADLLGGLKSDIVRVDLEGKGVFWRIRAGGLDEQSARQICADLTRRNQGCIVARK</sequence>
<evidence type="ECO:0000313" key="5">
    <source>
        <dbReference type="Proteomes" id="UP000015350"/>
    </source>
</evidence>
<dbReference type="SUPFAM" id="SSF110997">
    <property type="entry name" value="Sporulation related repeat"/>
    <property type="match status" value="1"/>
</dbReference>
<comment type="caution">
    <text evidence="4">The sequence shown here is derived from an EMBL/GenBank/DDBJ whole genome shotgun (WGS) entry which is preliminary data.</text>
</comment>
<dbReference type="InterPro" id="IPR036680">
    <property type="entry name" value="SPOR-like_sf"/>
</dbReference>
<feature type="compositionally biased region" description="Low complexity" evidence="1">
    <location>
        <begin position="192"/>
        <end position="217"/>
    </location>
</feature>
<dbReference type="AlphaFoldDB" id="S9TSW0"/>
<dbReference type="Gene3D" id="3.30.70.1070">
    <property type="entry name" value="Sporulation related repeat"/>
    <property type="match status" value="1"/>
</dbReference>
<feature type="domain" description="SPOR" evidence="3">
    <location>
        <begin position="248"/>
        <end position="332"/>
    </location>
</feature>
<organism evidence="4 5">
    <name type="scientific">Magnetospirillum fulvum MGU-K5</name>
    <dbReference type="NCBI Taxonomy" id="1316936"/>
    <lineage>
        <taxon>Bacteria</taxon>
        <taxon>Pseudomonadati</taxon>
        <taxon>Pseudomonadota</taxon>
        <taxon>Alphaproteobacteria</taxon>
        <taxon>Rhodospirillales</taxon>
        <taxon>Rhodospirillaceae</taxon>
        <taxon>Magnetospirillum</taxon>
    </lineage>
</organism>
<keyword evidence="2" id="KW-0472">Membrane</keyword>
<keyword evidence="2" id="KW-0812">Transmembrane</keyword>
<evidence type="ECO:0000256" key="2">
    <source>
        <dbReference type="SAM" id="Phobius"/>
    </source>
</evidence>
<dbReference type="OrthoDB" id="7338235at2"/>
<dbReference type="eggNOG" id="COG3266">
    <property type="taxonomic scope" value="Bacteria"/>
</dbReference>
<dbReference type="RefSeq" id="WP_021132352.1">
    <property type="nucleotide sequence ID" value="NZ_AQPH01000035.1"/>
</dbReference>
<dbReference type="PATRIC" id="fig|1316936.3.peg.2019"/>
<evidence type="ECO:0000313" key="4">
    <source>
        <dbReference type="EMBL" id="EPY01600.1"/>
    </source>
</evidence>
<evidence type="ECO:0000256" key="1">
    <source>
        <dbReference type="SAM" id="MobiDB-lite"/>
    </source>
</evidence>
<keyword evidence="2" id="KW-1133">Transmembrane helix</keyword>
<feature type="compositionally biased region" description="Low complexity" evidence="1">
    <location>
        <begin position="175"/>
        <end position="185"/>
    </location>
</feature>
<proteinExistence type="predicted"/>
<feature type="compositionally biased region" description="Pro residues" evidence="1">
    <location>
        <begin position="117"/>
        <end position="130"/>
    </location>
</feature>
<evidence type="ECO:0000259" key="3">
    <source>
        <dbReference type="PROSITE" id="PS51724"/>
    </source>
</evidence>
<accession>S9TSW0</accession>
<gene>
    <name evidence="4" type="ORF">K678_10130</name>
</gene>
<name>S9TSW0_MAGFU</name>
<dbReference type="Pfam" id="PF05036">
    <property type="entry name" value="SPOR"/>
    <property type="match status" value="1"/>
</dbReference>
<dbReference type="STRING" id="1316936.K678_10130"/>
<feature type="region of interest" description="Disordered" evidence="1">
    <location>
        <begin position="108"/>
        <end position="148"/>
    </location>
</feature>
<dbReference type="InterPro" id="IPR007730">
    <property type="entry name" value="SPOR-like_dom"/>
</dbReference>
<dbReference type="PROSITE" id="PS51724">
    <property type="entry name" value="SPOR"/>
    <property type="match status" value="1"/>
</dbReference>
<feature type="transmembrane region" description="Helical" evidence="2">
    <location>
        <begin position="39"/>
        <end position="60"/>
    </location>
</feature>
<reference evidence="4 5" key="1">
    <citation type="submission" date="2013-04" db="EMBL/GenBank/DDBJ databases">
        <authorList>
            <person name="Kuznetsov B."/>
            <person name="Ivanovsky R."/>
        </authorList>
    </citation>
    <scope>NUCLEOTIDE SEQUENCE [LARGE SCALE GENOMIC DNA]</scope>
    <source>
        <strain evidence="4 5">MGU-K5</strain>
    </source>
</reference>